<accession>A0A0H4JDC8</accession>
<dbReference type="EMBL" id="CP011002">
    <property type="protein sequence ID" value="AKO66462.1"/>
    <property type="molecule type" value="Genomic_DNA"/>
</dbReference>
<feature type="domain" description="Inverse autotransporter beta-domain" evidence="2">
    <location>
        <begin position="36"/>
        <end position="239"/>
    </location>
</feature>
<dbReference type="Gene3D" id="2.40.160.160">
    <property type="entry name" value="Inverse autotransporter, beta-domain"/>
    <property type="match status" value="1"/>
</dbReference>
<proteinExistence type="inferred from homology"/>
<reference evidence="3 4" key="1">
    <citation type="submission" date="2015-03" db="EMBL/GenBank/DDBJ databases">
        <title>Comparative analysis of the OM43 clade including a novel species from Red Sea uncovers genomic and metabolic diversity among marine methylotrophs.</title>
        <authorList>
            <person name="Jimenez-Infante F."/>
            <person name="Ngugi D.K."/>
            <person name="Vinu M."/>
            <person name="Alam I."/>
            <person name="Kamau A."/>
            <person name="Blom J."/>
            <person name="Bajic V.B."/>
            <person name="Stingl U."/>
        </authorList>
    </citation>
    <scope>NUCLEOTIDE SEQUENCE [LARGE SCALE GENOMIC DNA]</scope>
    <source>
        <strain evidence="3 4">MBRSH7</strain>
    </source>
</reference>
<dbReference type="GO" id="GO:0009279">
    <property type="term" value="C:cell outer membrane"/>
    <property type="evidence" value="ECO:0007669"/>
    <property type="project" value="TreeGrafter"/>
</dbReference>
<dbReference type="InterPro" id="IPR024519">
    <property type="entry name" value="IAT_beta"/>
</dbReference>
<dbReference type="PANTHER" id="PTHR39576:SF2">
    <property type="entry name" value="ATTACHING AND EFFACING PROTEIN HOMOLOG-RELATED"/>
    <property type="match status" value="1"/>
</dbReference>
<evidence type="ECO:0000256" key="1">
    <source>
        <dbReference type="ARBA" id="ARBA00010116"/>
    </source>
</evidence>
<dbReference type="PANTHER" id="PTHR39576">
    <property type="entry name" value="ATTACHING AND EFFACING PROTEIN HOMOLOG-RELATED-RELATED"/>
    <property type="match status" value="1"/>
</dbReference>
<organism evidence="3 4">
    <name type="scientific">Methylophilales bacterium MBRS-H7</name>
    <dbReference type="NCBI Taxonomy" id="1623450"/>
    <lineage>
        <taxon>Bacteria</taxon>
        <taxon>Pseudomonadati</taxon>
        <taxon>Pseudomonadota</taxon>
        <taxon>Betaproteobacteria</taxon>
        <taxon>Nitrosomonadales</taxon>
        <taxon>OM43 clade</taxon>
    </lineage>
</organism>
<dbReference type="InterPro" id="IPR051715">
    <property type="entry name" value="Intimin-Invasin_domain"/>
</dbReference>
<dbReference type="AlphaFoldDB" id="A0A0H4JDC8"/>
<dbReference type="Pfam" id="PF11924">
    <property type="entry name" value="IAT_beta"/>
    <property type="match status" value="1"/>
</dbReference>
<sequence>MGVSKSFLEKYFPTVEISANFGDPSKPTAGILVVAPLSDINDVKNTFFTQLSSFYTDNRTTVNIGFGYRRLEFDNKLLLGANVFYDHEFPYDHQRTSVGLEARTTVGEVNFNQYWGISGWKDGRNGLEERALGGTDIEVGIPLPYMNWAKFYARSFVWNAVDGVNDIKGNDISLQARMKGFIIEAGHRTYNTLSDEDFIRVSYNLNADKSDEDFQWFSETAYKLASMEKHRFDKVRRENLIVKQRRGALRVITR</sequence>
<gene>
    <name evidence="3" type="ORF">VI33_03000</name>
</gene>
<name>A0A0H4JDC8_9PROT</name>
<evidence type="ECO:0000259" key="2">
    <source>
        <dbReference type="Pfam" id="PF11924"/>
    </source>
</evidence>
<evidence type="ECO:0000313" key="4">
    <source>
        <dbReference type="Proteomes" id="UP000066549"/>
    </source>
</evidence>
<dbReference type="InterPro" id="IPR038177">
    <property type="entry name" value="IAT_beta_sf"/>
</dbReference>
<dbReference type="Proteomes" id="UP000066549">
    <property type="component" value="Chromosome"/>
</dbReference>
<keyword evidence="4" id="KW-1185">Reference proteome</keyword>
<evidence type="ECO:0000313" key="3">
    <source>
        <dbReference type="EMBL" id="AKO66462.1"/>
    </source>
</evidence>
<protein>
    <recommendedName>
        <fullName evidence="2">Inverse autotransporter beta-domain domain-containing protein</fullName>
    </recommendedName>
</protein>
<comment type="similarity">
    <text evidence="1">Belongs to the intimin/invasin family.</text>
</comment>